<gene>
    <name evidence="2" type="ORF">ACFSJ0_60205</name>
</gene>
<keyword evidence="3" id="KW-1185">Reference proteome</keyword>
<dbReference type="RefSeq" id="WP_219528147.1">
    <property type="nucleotide sequence ID" value="NZ_JAHKRM010000003.1"/>
</dbReference>
<sequence length="289" mass="31075">MTIDERRIAEELRLMAGEATPVDPLAYATRTLARRRRRAWSVAGLTAVAATVAATVIAAVVLPSSNTPGPDAAARVAALPDNTPEQLQLVRTCMPQGGPVHNMDGNRRIAEHGAADDFRVLVESRDTGGTTALVGSDAGFVLCTPTDQKDMAERAVFTYWGFKPPGDLAGFSGDLQVDAYTSHTHSYTVGKQQIQKDDVYRVVTGRASDAVRRVEVDWADGRRTSAQIANGFFIVRIIGKLVRDPEDPKNEEATILDSPPVTVTAYGTDGKVLRQEKDVAFGPLGRGSD</sequence>
<dbReference type="EMBL" id="JBHUCM010000075">
    <property type="protein sequence ID" value="MFD1547255.1"/>
    <property type="molecule type" value="Genomic_DNA"/>
</dbReference>
<protein>
    <submittedName>
        <fullName evidence="2">Uncharacterized protein</fullName>
    </submittedName>
</protein>
<keyword evidence="1" id="KW-0812">Transmembrane</keyword>
<comment type="caution">
    <text evidence="2">The sequence shown here is derived from an EMBL/GenBank/DDBJ whole genome shotgun (WGS) entry which is preliminary data.</text>
</comment>
<accession>A0ABW4GXM2</accession>
<name>A0ABW4GXM2_9ACTN</name>
<feature type="transmembrane region" description="Helical" evidence="1">
    <location>
        <begin position="39"/>
        <end position="62"/>
    </location>
</feature>
<evidence type="ECO:0000313" key="2">
    <source>
        <dbReference type="EMBL" id="MFD1547255.1"/>
    </source>
</evidence>
<proteinExistence type="predicted"/>
<evidence type="ECO:0000256" key="1">
    <source>
        <dbReference type="SAM" id="Phobius"/>
    </source>
</evidence>
<keyword evidence="1" id="KW-0472">Membrane</keyword>
<keyword evidence="1" id="KW-1133">Transmembrane helix</keyword>
<organism evidence="2 3">
    <name type="scientific">Nonomuraea guangzhouensis</name>
    <dbReference type="NCBI Taxonomy" id="1291555"/>
    <lineage>
        <taxon>Bacteria</taxon>
        <taxon>Bacillati</taxon>
        <taxon>Actinomycetota</taxon>
        <taxon>Actinomycetes</taxon>
        <taxon>Streptosporangiales</taxon>
        <taxon>Streptosporangiaceae</taxon>
        <taxon>Nonomuraea</taxon>
    </lineage>
</organism>
<evidence type="ECO:0000313" key="3">
    <source>
        <dbReference type="Proteomes" id="UP001597097"/>
    </source>
</evidence>
<reference evidence="3" key="1">
    <citation type="journal article" date="2019" name="Int. J. Syst. Evol. Microbiol.">
        <title>The Global Catalogue of Microorganisms (GCM) 10K type strain sequencing project: providing services to taxonomists for standard genome sequencing and annotation.</title>
        <authorList>
            <consortium name="The Broad Institute Genomics Platform"/>
            <consortium name="The Broad Institute Genome Sequencing Center for Infectious Disease"/>
            <person name="Wu L."/>
            <person name="Ma J."/>
        </authorList>
    </citation>
    <scope>NUCLEOTIDE SEQUENCE [LARGE SCALE GENOMIC DNA]</scope>
    <source>
        <strain evidence="3">CGMCC 1.15399</strain>
    </source>
</reference>
<dbReference type="Proteomes" id="UP001597097">
    <property type="component" value="Unassembled WGS sequence"/>
</dbReference>